<protein>
    <recommendedName>
        <fullName evidence="4">Type 4 fimbrial biogenesis protein PilX N-terminal domain-containing protein</fullName>
    </recommendedName>
</protein>
<dbReference type="RefSeq" id="WP_065853105.1">
    <property type="nucleotide sequence ID" value="NZ_LYPC01000020.1"/>
</dbReference>
<evidence type="ECO:0000313" key="2">
    <source>
        <dbReference type="EMBL" id="OCT14254.1"/>
    </source>
</evidence>
<evidence type="ECO:0000256" key="1">
    <source>
        <dbReference type="SAM" id="Phobius"/>
    </source>
</evidence>
<keyword evidence="1" id="KW-0472">Membrane</keyword>
<evidence type="ECO:0008006" key="4">
    <source>
        <dbReference type="Google" id="ProtNLM"/>
    </source>
</evidence>
<organism evidence="2 3">
    <name type="scientific">Paenibacillus pectinilyticus</name>
    <dbReference type="NCBI Taxonomy" id="512399"/>
    <lineage>
        <taxon>Bacteria</taxon>
        <taxon>Bacillati</taxon>
        <taxon>Bacillota</taxon>
        <taxon>Bacilli</taxon>
        <taxon>Bacillales</taxon>
        <taxon>Paenibacillaceae</taxon>
        <taxon>Paenibacillus</taxon>
    </lineage>
</organism>
<proteinExistence type="predicted"/>
<feature type="transmembrane region" description="Helical" evidence="1">
    <location>
        <begin position="12"/>
        <end position="35"/>
    </location>
</feature>
<comment type="caution">
    <text evidence="2">The sequence shown here is derived from an EMBL/GenBank/DDBJ whole genome shotgun (WGS) entry which is preliminary data.</text>
</comment>
<evidence type="ECO:0000313" key="3">
    <source>
        <dbReference type="Proteomes" id="UP000093309"/>
    </source>
</evidence>
<keyword evidence="1" id="KW-1133">Transmembrane helix</keyword>
<sequence length="615" mass="67855">MLNRLKEERGAALLLVLFIIIVFTMIGMAVMSASIGGAVRSQTKQKDVQSVHLAEKALNEAVAMIQGKLTGQHAINLDLLADQLKIEIAKINDKSKNETRTEYAKSDVITNAELKQEEYPQKITISVTATIDGVTRSLEQNLIINSYPDALKYAGGSQDGNFIINGSPYFLGGDANAGGIYAGRQLLIKNEAEYYYESDDKKMGSTTFPSLEGTAYVQSLSSIRYCDTPNCTDYKPIQEATGNGEAKKAENILGRTSETQIKSNKDFIGINMNESFEDKLTEAIGGDARDWTYIDEHFNDMSAVMNYISGKLQLINGDESHISPIKPSGTDSTDTVTEYDRRLAKYKLLVNSEIGNETFLHRGNFNLNNLDYSQLLYATGVDSLGEKFGKTFRKDANDDGYYRSNWFIIDGDLNITNTTSTAIQVRANILVTGNVNIVGQVDMDSTIFALGNTVIEDASIKGLDNKELVLMSKGSILITRVNTNGDGLFKDIPDNQYELAFGKDSKNNGDIKRLDAFFYTDSTAELYGVGSIFWIRGGFFAKGDLTINAVRGRAEVVGTSIQPEEPQSNILGERARFIISYNKDIFIDQSAALPRVKSVQLLRGKKIMKVIEPTE</sequence>
<keyword evidence="3" id="KW-1185">Reference proteome</keyword>
<reference evidence="3" key="1">
    <citation type="submission" date="2016-05" db="EMBL/GenBank/DDBJ databases">
        <title>Paenibacillus oryzae. sp. nov., isolated from the rice root.</title>
        <authorList>
            <person name="Zhang J."/>
            <person name="Zhang X."/>
        </authorList>
    </citation>
    <scope>NUCLEOTIDE SEQUENCE [LARGE SCALE GENOMIC DNA]</scope>
    <source>
        <strain evidence="3">KCTC13222</strain>
    </source>
</reference>
<gene>
    <name evidence="2" type="ORF">A8709_25830</name>
</gene>
<dbReference type="Proteomes" id="UP000093309">
    <property type="component" value="Unassembled WGS sequence"/>
</dbReference>
<dbReference type="OrthoDB" id="2349072at2"/>
<accession>A0A1C1A163</accession>
<dbReference type="EMBL" id="LYPC01000020">
    <property type="protein sequence ID" value="OCT14254.1"/>
    <property type="molecule type" value="Genomic_DNA"/>
</dbReference>
<dbReference type="STRING" id="512399.A8709_25830"/>
<name>A0A1C1A163_9BACL</name>
<keyword evidence="1" id="KW-0812">Transmembrane</keyword>
<dbReference type="AlphaFoldDB" id="A0A1C1A163"/>